<comment type="caution">
    <text evidence="2">The sequence shown here is derived from an EMBL/GenBank/DDBJ whole genome shotgun (WGS) entry which is preliminary data.</text>
</comment>
<evidence type="ECO:0000256" key="1">
    <source>
        <dbReference type="SAM" id="MobiDB-lite"/>
    </source>
</evidence>
<evidence type="ECO:0000313" key="3">
    <source>
        <dbReference type="Proteomes" id="UP000732380"/>
    </source>
</evidence>
<feature type="compositionally biased region" description="Polar residues" evidence="1">
    <location>
        <begin position="22"/>
        <end position="31"/>
    </location>
</feature>
<feature type="compositionally biased region" description="Basic and acidic residues" evidence="1">
    <location>
        <begin position="32"/>
        <end position="41"/>
    </location>
</feature>
<dbReference type="Proteomes" id="UP000732380">
    <property type="component" value="Unassembled WGS sequence"/>
</dbReference>
<evidence type="ECO:0000313" key="2">
    <source>
        <dbReference type="EMBL" id="KAG6108965.1"/>
    </source>
</evidence>
<reference evidence="2 3" key="1">
    <citation type="journal article" date="2020" name="bioRxiv">
        <title>Whole genome comparisons of ergot fungi reveals the divergence and evolution of species within the genus Claviceps are the result of varying mechanisms driving genome evolution and host range expansion.</title>
        <authorList>
            <person name="Wyka S.A."/>
            <person name="Mondo S.J."/>
            <person name="Liu M."/>
            <person name="Dettman J."/>
            <person name="Nalam V."/>
            <person name="Broders K.D."/>
        </authorList>
    </citation>
    <scope>NUCLEOTIDE SEQUENCE [LARGE SCALE GENOMIC DNA]</scope>
    <source>
        <strain evidence="2 3">LM576</strain>
    </source>
</reference>
<dbReference type="EMBL" id="SRQM01000525">
    <property type="protein sequence ID" value="KAG6108965.1"/>
    <property type="molecule type" value="Genomic_DNA"/>
</dbReference>
<protein>
    <submittedName>
        <fullName evidence="2">Uncharacterized protein</fullName>
    </submittedName>
</protein>
<gene>
    <name evidence="2" type="ORF">E4U13_006174</name>
</gene>
<organism evidence="2 3">
    <name type="scientific">Claviceps humidiphila</name>
    <dbReference type="NCBI Taxonomy" id="1294629"/>
    <lineage>
        <taxon>Eukaryota</taxon>
        <taxon>Fungi</taxon>
        <taxon>Dikarya</taxon>
        <taxon>Ascomycota</taxon>
        <taxon>Pezizomycotina</taxon>
        <taxon>Sordariomycetes</taxon>
        <taxon>Hypocreomycetidae</taxon>
        <taxon>Hypocreales</taxon>
        <taxon>Clavicipitaceae</taxon>
        <taxon>Claviceps</taxon>
    </lineage>
</organism>
<dbReference type="AlphaFoldDB" id="A0A9P7PUD7"/>
<keyword evidence="3" id="KW-1185">Reference proteome</keyword>
<name>A0A9P7PUD7_9HYPO</name>
<sequence length="74" mass="8262">MSAAEKWMKQEDCTIIVFPEVNSQKEMTASVTREEENDKRQAGQRKGRTDSGGADEDETGTKDGTDFVRLARHG</sequence>
<feature type="region of interest" description="Disordered" evidence="1">
    <location>
        <begin position="22"/>
        <end position="74"/>
    </location>
</feature>
<proteinExistence type="predicted"/>
<accession>A0A9P7PUD7</accession>